<dbReference type="NCBIfam" id="TIGR01509">
    <property type="entry name" value="HAD-SF-IA-v3"/>
    <property type="match status" value="1"/>
</dbReference>
<dbReference type="InterPro" id="IPR050155">
    <property type="entry name" value="HAD-like_hydrolase_sf"/>
</dbReference>
<dbReference type="InterPro" id="IPR036412">
    <property type="entry name" value="HAD-like_sf"/>
</dbReference>
<dbReference type="InterPro" id="IPR041492">
    <property type="entry name" value="HAD_2"/>
</dbReference>
<organism evidence="1 2">
    <name type="scientific">Streptomyces aidingensis</name>
    <dbReference type="NCBI Taxonomy" id="910347"/>
    <lineage>
        <taxon>Bacteria</taxon>
        <taxon>Bacillati</taxon>
        <taxon>Actinomycetota</taxon>
        <taxon>Actinomycetes</taxon>
        <taxon>Kitasatosporales</taxon>
        <taxon>Streptomycetaceae</taxon>
        <taxon>Streptomyces</taxon>
    </lineage>
</organism>
<dbReference type="GO" id="GO:0006281">
    <property type="term" value="P:DNA repair"/>
    <property type="evidence" value="ECO:0007669"/>
    <property type="project" value="TreeGrafter"/>
</dbReference>
<dbReference type="Proteomes" id="UP000199207">
    <property type="component" value="Unassembled WGS sequence"/>
</dbReference>
<dbReference type="InterPro" id="IPR006439">
    <property type="entry name" value="HAD-SF_hydro_IA"/>
</dbReference>
<dbReference type="OrthoDB" id="4547358at2"/>
<reference evidence="1 2" key="1">
    <citation type="submission" date="2016-10" db="EMBL/GenBank/DDBJ databases">
        <authorList>
            <person name="de Groot N.N."/>
        </authorList>
    </citation>
    <scope>NUCLEOTIDE SEQUENCE [LARGE SCALE GENOMIC DNA]</scope>
    <source>
        <strain evidence="1 2">CGMCC 4.5739</strain>
    </source>
</reference>
<dbReference type="RefSeq" id="WP_093837758.1">
    <property type="nucleotide sequence ID" value="NZ_FOLM01000002.1"/>
</dbReference>
<evidence type="ECO:0000313" key="2">
    <source>
        <dbReference type="Proteomes" id="UP000199207"/>
    </source>
</evidence>
<dbReference type="PANTHER" id="PTHR43434">
    <property type="entry name" value="PHOSPHOGLYCOLATE PHOSPHATASE"/>
    <property type="match status" value="1"/>
</dbReference>
<dbReference type="CDD" id="cd01427">
    <property type="entry name" value="HAD_like"/>
    <property type="match status" value="1"/>
</dbReference>
<dbReference type="SUPFAM" id="SSF56784">
    <property type="entry name" value="HAD-like"/>
    <property type="match status" value="1"/>
</dbReference>
<name>A0A1I1HQV4_9ACTN</name>
<protein>
    <submittedName>
        <fullName evidence="1">Haloacid dehalogenase superfamily, subfamily IA, variant 3 with third motif having DD or ED</fullName>
    </submittedName>
</protein>
<sequence>MRQLLSGVDSVLLDFDGPVCSLFAARPAADVAQRLRELACELGVAPRLLAQGPAASEDPHAVLLALAGTTGVRGLARRLEHALTQQEVRAATTARPTPGARELIHALQERGIRPAIVTNNSPLAVTAYLTGQRLLAPFAGRVHGRVADLSLLKPHPDPVRRALRSTGTAAERSVLIGDSPSDLAAARAAGVPFLGFAPHAAAESALCAAGARHITSSLRRVRQALGGSTFG</sequence>
<evidence type="ECO:0000313" key="1">
    <source>
        <dbReference type="EMBL" id="SFC26519.1"/>
    </source>
</evidence>
<dbReference type="PANTHER" id="PTHR43434:SF1">
    <property type="entry name" value="PHOSPHOGLYCOLATE PHOSPHATASE"/>
    <property type="match status" value="1"/>
</dbReference>
<dbReference type="EMBL" id="FOLM01000002">
    <property type="protein sequence ID" value="SFC26519.1"/>
    <property type="molecule type" value="Genomic_DNA"/>
</dbReference>
<dbReference type="AlphaFoldDB" id="A0A1I1HQV4"/>
<accession>A0A1I1HQV4</accession>
<dbReference type="STRING" id="910347.SAMN05421773_102494"/>
<dbReference type="GO" id="GO:0005829">
    <property type="term" value="C:cytosol"/>
    <property type="evidence" value="ECO:0007669"/>
    <property type="project" value="TreeGrafter"/>
</dbReference>
<dbReference type="Gene3D" id="3.40.50.1000">
    <property type="entry name" value="HAD superfamily/HAD-like"/>
    <property type="match status" value="1"/>
</dbReference>
<dbReference type="InterPro" id="IPR023214">
    <property type="entry name" value="HAD_sf"/>
</dbReference>
<dbReference type="GO" id="GO:0008967">
    <property type="term" value="F:phosphoglycolate phosphatase activity"/>
    <property type="evidence" value="ECO:0007669"/>
    <property type="project" value="TreeGrafter"/>
</dbReference>
<dbReference type="Pfam" id="PF13419">
    <property type="entry name" value="HAD_2"/>
    <property type="match status" value="1"/>
</dbReference>
<keyword evidence="2" id="KW-1185">Reference proteome</keyword>
<gene>
    <name evidence="1" type="ORF">SAMN05421773_102494</name>
</gene>
<proteinExistence type="predicted"/>